<feature type="compositionally biased region" description="Low complexity" evidence="1">
    <location>
        <begin position="136"/>
        <end position="165"/>
    </location>
</feature>
<reference evidence="2 3" key="1">
    <citation type="submission" date="2017-03" db="EMBL/GenBank/DDBJ databases">
        <authorList>
            <person name="Afonso C.L."/>
            <person name="Miller P.J."/>
            <person name="Scott M.A."/>
            <person name="Spackman E."/>
            <person name="Goraichik I."/>
            <person name="Dimitrov K.M."/>
            <person name="Suarez D.L."/>
            <person name="Swayne D.E."/>
        </authorList>
    </citation>
    <scope>NUCLEOTIDE SEQUENCE [LARGE SCALE GENOMIC DNA]</scope>
    <source>
        <strain evidence="2 3">CECT 8620</strain>
    </source>
</reference>
<feature type="compositionally biased region" description="Low complexity" evidence="1">
    <location>
        <begin position="197"/>
        <end position="211"/>
    </location>
</feature>
<dbReference type="GO" id="GO:0005975">
    <property type="term" value="P:carbohydrate metabolic process"/>
    <property type="evidence" value="ECO:0007669"/>
    <property type="project" value="InterPro"/>
</dbReference>
<dbReference type="CDD" id="cd10936">
    <property type="entry name" value="CE4_DAC2"/>
    <property type="match status" value="1"/>
</dbReference>
<organism evidence="2 3">
    <name type="scientific">Aquimixticola soesokkakensis</name>
    <dbReference type="NCBI Taxonomy" id="1519096"/>
    <lineage>
        <taxon>Bacteria</taxon>
        <taxon>Pseudomonadati</taxon>
        <taxon>Pseudomonadota</taxon>
        <taxon>Alphaproteobacteria</taxon>
        <taxon>Rhodobacterales</taxon>
        <taxon>Paracoccaceae</taxon>
        <taxon>Aquimixticola</taxon>
    </lineage>
</organism>
<dbReference type="EMBL" id="FWFS01000012">
    <property type="protein sequence ID" value="SLN65641.1"/>
    <property type="molecule type" value="Genomic_DNA"/>
</dbReference>
<feature type="compositionally biased region" description="Low complexity" evidence="1">
    <location>
        <begin position="55"/>
        <end position="106"/>
    </location>
</feature>
<protein>
    <submittedName>
        <fullName evidence="2">Divergent polysaccharide deacetylase</fullName>
    </submittedName>
</protein>
<name>A0A1Y5TMF2_9RHOB</name>
<dbReference type="RefSeq" id="WP_085837836.1">
    <property type="nucleotide sequence ID" value="NZ_FWFS01000012.1"/>
</dbReference>
<accession>A0A1Y5TMF2</accession>
<dbReference type="Proteomes" id="UP000193862">
    <property type="component" value="Unassembled WGS sequence"/>
</dbReference>
<evidence type="ECO:0000313" key="3">
    <source>
        <dbReference type="Proteomes" id="UP000193862"/>
    </source>
</evidence>
<evidence type="ECO:0000256" key="1">
    <source>
        <dbReference type="SAM" id="MobiDB-lite"/>
    </source>
</evidence>
<dbReference type="SUPFAM" id="SSF88713">
    <property type="entry name" value="Glycoside hydrolase/deacetylase"/>
    <property type="match status" value="1"/>
</dbReference>
<gene>
    <name evidence="2" type="ORF">AQS8620_03039</name>
</gene>
<dbReference type="Pfam" id="PF04748">
    <property type="entry name" value="Polysacc_deac_2"/>
    <property type="match status" value="1"/>
</dbReference>
<evidence type="ECO:0000313" key="2">
    <source>
        <dbReference type="EMBL" id="SLN65641.1"/>
    </source>
</evidence>
<sequence length="530" mass="54088">MASGMISGLVWGAVVGVVVGAVADQALPIVQVTPAGAQRDAQRAPDATAQTDTGAQEQSPQAPEAPESPPLSLANDAAQDQAGDAAGDAANNNGPENAPENAPEDALTARDVAAEPSRSAAMETVDTPEPRDSDMPEMPQAPEAAPEVGAAPADPVAPVPDAEPATGEPLEPVLATPQASEPPPPGLDTAPLVASDAPRAPQEPQLAPEAQPLPAQTLSAGEGETALDANVAGDADLMETPAPAEAATAQDQPAPLELAAKPTLDLQGDSRLGTQASSGFGNLASNVVTDRLPTVSAPTETGAVDGAIGAFEMFRSEWRNVSGQPDMAVVLLDTGDMTLTSSQLADLPFPVTMAVDIADPDAQARMADYRNAGLEVLARVDMPDGASAQDAAMVLERAQTLVPESLGFLDAPSGSYQANRLLAEQIAATAKQSGRALVTYARGLNAVIQEAQRAGVPAEIVFRDFDGAGQNVAAMKRFLDQAAFRAGTGERVIMIGRLKPDTLTALTEWALGNRASTVAMAPVSAVLSDD</sequence>
<dbReference type="InterPro" id="IPR006837">
    <property type="entry name" value="Divergent_DAC"/>
</dbReference>
<dbReference type="Gene3D" id="3.20.20.370">
    <property type="entry name" value="Glycoside hydrolase/deacetylase"/>
    <property type="match status" value="1"/>
</dbReference>
<dbReference type="InterPro" id="IPR011330">
    <property type="entry name" value="Glyco_hydro/deAcase_b/a-brl"/>
</dbReference>
<feature type="region of interest" description="Disordered" evidence="1">
    <location>
        <begin position="35"/>
        <end position="211"/>
    </location>
</feature>
<dbReference type="OrthoDB" id="7658418at2"/>
<keyword evidence="3" id="KW-1185">Reference proteome</keyword>
<proteinExistence type="predicted"/>
<dbReference type="AlphaFoldDB" id="A0A1Y5TMF2"/>